<evidence type="ECO:0000313" key="3">
    <source>
        <dbReference type="Proteomes" id="UP000004982"/>
    </source>
</evidence>
<dbReference type="Pfam" id="PF09867">
    <property type="entry name" value="TagF_N"/>
    <property type="match status" value="1"/>
</dbReference>
<dbReference type="NCBIfam" id="TIGR03373">
    <property type="entry name" value="VI_minor_4"/>
    <property type="match status" value="1"/>
</dbReference>
<dbReference type="EMBL" id="CP094241">
    <property type="protein sequence ID" value="UNV83967.1"/>
    <property type="molecule type" value="Genomic_DNA"/>
</dbReference>
<organism evidence="1 3">
    <name type="scientific">Neisseria macacae ATCC 33926</name>
    <dbReference type="NCBI Taxonomy" id="997348"/>
    <lineage>
        <taxon>Bacteria</taxon>
        <taxon>Pseudomonadati</taxon>
        <taxon>Pseudomonadota</taxon>
        <taxon>Betaproteobacteria</taxon>
        <taxon>Neisseriales</taxon>
        <taxon>Neisseriaceae</taxon>
        <taxon>Neisseria</taxon>
    </lineage>
</organism>
<reference evidence="2 4" key="2">
    <citation type="submission" date="2022-03" db="EMBL/GenBank/DDBJ databases">
        <title>Genome sequencing of Neisseria macacae.</title>
        <authorList>
            <person name="Baek M.-G."/>
        </authorList>
    </citation>
    <scope>NUCLEOTIDE SEQUENCE [LARGE SCALE GENOMIC DNA]</scope>
    <source>
        <strain evidence="2 4">ATCC 33926</strain>
    </source>
</reference>
<evidence type="ECO:0000313" key="1">
    <source>
        <dbReference type="EMBL" id="EGQ74274.1"/>
    </source>
</evidence>
<proteinExistence type="predicted"/>
<sequence length="183" mass="21275">MQQSEIYFFGKLNQSRDFIVSENLQTNDKNFWDGWFDRCNNQDKLIPFTRKTLSVSRIWLFCIKLSDSITYIGLTALSSDQTGRQYPFVLFQKPCPLLEQLKSINFFSQNIDFFNQTLINGKCIITNCLGTLYKSDHPLPEPFLNFLSKSDNIGSFWLDCESGYHIERDGEPTCSLFNKIFGL</sequence>
<accession>A0AA36XJ63</accession>
<dbReference type="AlphaFoldDB" id="A0AA36XJ63"/>
<dbReference type="RefSeq" id="WP_003780318.1">
    <property type="nucleotide sequence ID" value="NZ_CP094241.1"/>
</dbReference>
<dbReference type="Proteomes" id="UP000829455">
    <property type="component" value="Chromosome"/>
</dbReference>
<dbReference type="Proteomes" id="UP000004982">
    <property type="component" value="Unassembled WGS sequence"/>
</dbReference>
<gene>
    <name evidence="2" type="primary">tagF</name>
    <name evidence="1" type="ORF">HMPREF9418_2861</name>
    <name evidence="2" type="ORF">MON40_07970</name>
</gene>
<reference evidence="1 3" key="1">
    <citation type="submission" date="2011-05" db="EMBL/GenBank/DDBJ databases">
        <authorList>
            <person name="Muzny D."/>
            <person name="Qin X."/>
            <person name="Deng J."/>
            <person name="Jiang H."/>
            <person name="Liu Y."/>
            <person name="Qu J."/>
            <person name="Song X.-Z."/>
            <person name="Zhang L."/>
            <person name="Thornton R."/>
            <person name="Coyle M."/>
            <person name="Francisco L."/>
            <person name="Jackson L."/>
            <person name="Javaid M."/>
            <person name="Korchina V."/>
            <person name="Kovar C."/>
            <person name="Mata R."/>
            <person name="Mathew T."/>
            <person name="Ngo R."/>
            <person name="Nguyen L."/>
            <person name="Nguyen N."/>
            <person name="Okwuonu G."/>
            <person name="Ongeri F."/>
            <person name="Pham C."/>
            <person name="Simmons D."/>
            <person name="Wilczek-Boney K."/>
            <person name="Hale W."/>
            <person name="Jakkamsetti A."/>
            <person name="Pham P."/>
            <person name="Ruth R."/>
            <person name="San Lucas F."/>
            <person name="Warren J."/>
            <person name="Zhang J."/>
            <person name="Zhao Z."/>
            <person name="Zhou C."/>
            <person name="Zhu D."/>
            <person name="Lee S."/>
            <person name="Bess C."/>
            <person name="Blankenburg K."/>
            <person name="Forbes L."/>
            <person name="Fu Q."/>
            <person name="Gubbala S."/>
            <person name="Hirani K."/>
            <person name="Jayaseelan J.C."/>
            <person name="Lara F."/>
            <person name="Munidasa M."/>
            <person name="Palculict T."/>
            <person name="Patil S."/>
            <person name="Pu L.-L."/>
            <person name="Saada N."/>
            <person name="Tang L."/>
            <person name="Weissenberger G."/>
            <person name="Zhu Y."/>
            <person name="Hemphill L."/>
            <person name="Shang Y."/>
            <person name="Youmans B."/>
            <person name="Ayvaz T."/>
            <person name="Ross M."/>
            <person name="Santibanez J."/>
            <person name="Aqrawi P."/>
            <person name="Gross S."/>
            <person name="Joshi V."/>
            <person name="Fowler G."/>
            <person name="Nazareth L."/>
            <person name="Reid J."/>
            <person name="Worley K."/>
            <person name="Petrosino J."/>
            <person name="Highlander S."/>
            <person name="Gibbs R."/>
        </authorList>
    </citation>
    <scope>NUCLEOTIDE SEQUENCE [LARGE SCALE GENOMIC DNA]</scope>
    <source>
        <strain evidence="1 3">ATCC 33926</strain>
    </source>
</reference>
<dbReference type="InterPro" id="IPR038225">
    <property type="entry name" value="TagF_sf"/>
</dbReference>
<evidence type="ECO:0000313" key="2">
    <source>
        <dbReference type="EMBL" id="UNV83967.1"/>
    </source>
</evidence>
<dbReference type="EMBL" id="AFQE01000142">
    <property type="protein sequence ID" value="EGQ74274.1"/>
    <property type="molecule type" value="Genomic_DNA"/>
</dbReference>
<name>A0AA36XJ63_9NEIS</name>
<protein>
    <submittedName>
        <fullName evidence="2">Type VI secretion system-associated protein TagF</fullName>
    </submittedName>
    <submittedName>
        <fullName evidence="1">Type VI secretion-associated protein</fullName>
    </submittedName>
</protein>
<dbReference type="InterPro" id="IPR017748">
    <property type="entry name" value="TagF"/>
</dbReference>
<dbReference type="Gene3D" id="3.40.1730.10">
    <property type="entry name" value="pa0076 domain"/>
    <property type="match status" value="1"/>
</dbReference>
<evidence type="ECO:0000313" key="4">
    <source>
        <dbReference type="Proteomes" id="UP000829455"/>
    </source>
</evidence>
<keyword evidence="4" id="KW-1185">Reference proteome</keyword>